<protein>
    <recommendedName>
        <fullName evidence="9">Ribonuclease 3</fullName>
        <ecNumber evidence="9">3.1.26.3</ecNumber>
    </recommendedName>
    <alternativeName>
        <fullName evidence="9">Ribonuclease III</fullName>
        <shortName evidence="9">RNase III</shortName>
    </alternativeName>
</protein>
<dbReference type="SUPFAM" id="SSF54768">
    <property type="entry name" value="dsRNA-binding domain-like"/>
    <property type="match status" value="1"/>
</dbReference>
<gene>
    <name evidence="9" type="primary">rnc</name>
    <name evidence="12" type="ORF">B5M47_00775</name>
</gene>
<dbReference type="Gene3D" id="3.30.160.20">
    <property type="match status" value="1"/>
</dbReference>
<feature type="active site" evidence="9">
    <location>
        <position position="123"/>
    </location>
</feature>
<dbReference type="InterPro" id="IPR011907">
    <property type="entry name" value="RNase_III"/>
</dbReference>
<accession>A0A1W9NZ19</accession>
<dbReference type="InterPro" id="IPR014720">
    <property type="entry name" value="dsRBD_dom"/>
</dbReference>
<dbReference type="GO" id="GO:0006364">
    <property type="term" value="P:rRNA processing"/>
    <property type="evidence" value="ECO:0007669"/>
    <property type="project" value="UniProtKB-UniRule"/>
</dbReference>
<dbReference type="GO" id="GO:0010468">
    <property type="term" value="P:regulation of gene expression"/>
    <property type="evidence" value="ECO:0007669"/>
    <property type="project" value="TreeGrafter"/>
</dbReference>
<dbReference type="EC" id="3.1.26.3" evidence="9"/>
<keyword evidence="6 9" id="KW-0255">Endonuclease</keyword>
<comment type="similarity">
    <text evidence="2">Belongs to the ribonuclease III family.</text>
</comment>
<evidence type="ECO:0000256" key="5">
    <source>
        <dbReference type="ARBA" id="ARBA00022722"/>
    </source>
</evidence>
<comment type="catalytic activity">
    <reaction evidence="1 9">
        <text>Endonucleolytic cleavage to 5'-phosphomonoester.</text>
        <dbReference type="EC" id="3.1.26.3"/>
    </reaction>
</comment>
<feature type="binding site" evidence="9">
    <location>
        <position position="123"/>
    </location>
    <ligand>
        <name>Mg(2+)</name>
        <dbReference type="ChEBI" id="CHEBI:18420"/>
    </ligand>
</feature>
<dbReference type="HAMAP" id="MF_00104">
    <property type="entry name" value="RNase_III"/>
    <property type="match status" value="1"/>
</dbReference>
<comment type="subcellular location">
    <subcellularLocation>
        <location evidence="9">Cytoplasm</location>
    </subcellularLocation>
</comment>
<dbReference type="GO" id="GO:0006397">
    <property type="term" value="P:mRNA processing"/>
    <property type="evidence" value="ECO:0007669"/>
    <property type="project" value="UniProtKB-UniRule"/>
</dbReference>
<keyword evidence="4 9" id="KW-0507">mRNA processing</keyword>
<evidence type="ECO:0000313" key="13">
    <source>
        <dbReference type="Proteomes" id="UP000192520"/>
    </source>
</evidence>
<dbReference type="GO" id="GO:0008033">
    <property type="term" value="P:tRNA processing"/>
    <property type="evidence" value="ECO:0007669"/>
    <property type="project" value="UniProtKB-KW"/>
</dbReference>
<keyword evidence="3 9" id="KW-0698">rRNA processing</keyword>
<dbReference type="SMART" id="SM00358">
    <property type="entry name" value="DSRM"/>
    <property type="match status" value="1"/>
</dbReference>
<dbReference type="EMBL" id="MZGJ01000004">
    <property type="protein sequence ID" value="OQX51375.1"/>
    <property type="molecule type" value="Genomic_DNA"/>
</dbReference>
<dbReference type="SUPFAM" id="SSF69065">
    <property type="entry name" value="RNase III domain-like"/>
    <property type="match status" value="1"/>
</dbReference>
<keyword evidence="9" id="KW-0819">tRNA processing</keyword>
<evidence type="ECO:0000256" key="9">
    <source>
        <dbReference type="HAMAP-Rule" id="MF_00104"/>
    </source>
</evidence>
<feature type="active site" evidence="9">
    <location>
        <position position="51"/>
    </location>
</feature>
<dbReference type="InterPro" id="IPR036389">
    <property type="entry name" value="RNase_III_sf"/>
</dbReference>
<evidence type="ECO:0000256" key="4">
    <source>
        <dbReference type="ARBA" id="ARBA00022664"/>
    </source>
</evidence>
<evidence type="ECO:0000259" key="10">
    <source>
        <dbReference type="PROSITE" id="PS50137"/>
    </source>
</evidence>
<keyword evidence="9" id="KW-0699">rRNA-binding</keyword>
<name>A0A1W9NZ19_UNCC3</name>
<evidence type="ECO:0000256" key="8">
    <source>
        <dbReference type="ARBA" id="ARBA00022884"/>
    </source>
</evidence>
<dbReference type="PANTHER" id="PTHR11207">
    <property type="entry name" value="RIBONUCLEASE III"/>
    <property type="match status" value="1"/>
</dbReference>
<keyword evidence="9" id="KW-0963">Cytoplasm</keyword>
<feature type="domain" description="RNase III" evidence="11">
    <location>
        <begin position="5"/>
        <end position="134"/>
    </location>
</feature>
<dbReference type="STRING" id="1968527.B5M47_00775"/>
<dbReference type="InterPro" id="IPR000999">
    <property type="entry name" value="RNase_III_dom"/>
</dbReference>
<evidence type="ECO:0000256" key="7">
    <source>
        <dbReference type="ARBA" id="ARBA00022801"/>
    </source>
</evidence>
<keyword evidence="9" id="KW-0479">Metal-binding</keyword>
<keyword evidence="7 9" id="KW-0378">Hydrolase</keyword>
<comment type="subunit">
    <text evidence="9">Homodimer.</text>
</comment>
<dbReference type="Pfam" id="PF00035">
    <property type="entry name" value="dsrm"/>
    <property type="match status" value="1"/>
</dbReference>
<evidence type="ECO:0000256" key="3">
    <source>
        <dbReference type="ARBA" id="ARBA00022552"/>
    </source>
</evidence>
<dbReference type="GO" id="GO:0019843">
    <property type="term" value="F:rRNA binding"/>
    <property type="evidence" value="ECO:0007669"/>
    <property type="project" value="UniProtKB-KW"/>
</dbReference>
<dbReference type="NCBIfam" id="TIGR02191">
    <property type="entry name" value="RNaseIII"/>
    <property type="match status" value="1"/>
</dbReference>
<keyword evidence="9" id="KW-0460">Magnesium</keyword>
<dbReference type="PROSITE" id="PS50137">
    <property type="entry name" value="DS_RBD"/>
    <property type="match status" value="1"/>
</dbReference>
<keyword evidence="5 9" id="KW-0540">Nuclease</keyword>
<sequence length="232" mass="26303">MSVNLLELESKINLKFKNKDLLLNAFVHRSYLNEHRDFHLGSNERLEFLGDACLELIVSDYLFRKYPDEPEGTLTNYRSSIVNTRVLAQTAAELKLGEYLLLSKGEEEGGGRQSEHLLANTFEALLGACYLESGLKKCTEIVKKFLLPRLETIIAQKLYKDAKSHLQEITQESLSITPTYKIIDEWGPDHAKHFKAAVFCGKKLMGVGEGNSKQQAEIQAAKDALEKWEEKL</sequence>
<dbReference type="PANTHER" id="PTHR11207:SF0">
    <property type="entry name" value="RIBONUCLEASE 3"/>
    <property type="match status" value="1"/>
</dbReference>
<evidence type="ECO:0000313" key="12">
    <source>
        <dbReference type="EMBL" id="OQX51375.1"/>
    </source>
</evidence>
<proteinExistence type="inferred from homology"/>
<feature type="binding site" evidence="9">
    <location>
        <position position="120"/>
    </location>
    <ligand>
        <name>Mg(2+)</name>
        <dbReference type="ChEBI" id="CHEBI:18420"/>
    </ligand>
</feature>
<evidence type="ECO:0000256" key="2">
    <source>
        <dbReference type="ARBA" id="ARBA00010183"/>
    </source>
</evidence>
<dbReference type="PROSITE" id="PS00517">
    <property type="entry name" value="RNASE_3_1"/>
    <property type="match status" value="1"/>
</dbReference>
<dbReference type="GO" id="GO:0046872">
    <property type="term" value="F:metal ion binding"/>
    <property type="evidence" value="ECO:0007669"/>
    <property type="project" value="UniProtKB-KW"/>
</dbReference>
<dbReference type="Proteomes" id="UP000192520">
    <property type="component" value="Unassembled WGS sequence"/>
</dbReference>
<organism evidence="12 13">
    <name type="scientific">candidate division CPR3 bacterium 4484_211</name>
    <dbReference type="NCBI Taxonomy" id="1968527"/>
    <lineage>
        <taxon>Bacteria</taxon>
        <taxon>Bacteria division CPR3</taxon>
    </lineage>
</organism>
<dbReference type="PROSITE" id="PS50142">
    <property type="entry name" value="RNASE_3_2"/>
    <property type="match status" value="1"/>
</dbReference>
<reference evidence="13" key="1">
    <citation type="submission" date="2017-03" db="EMBL/GenBank/DDBJ databases">
        <title>Novel pathways for hydrocarbon cycling and metabolic interdependencies in hydrothermal sediment communities.</title>
        <authorList>
            <person name="Dombrowski N."/>
            <person name="Seitz K."/>
            <person name="Teske A."/>
            <person name="Baker B."/>
        </authorList>
    </citation>
    <scope>NUCLEOTIDE SEQUENCE [LARGE SCALE GENOMIC DNA]</scope>
</reference>
<comment type="function">
    <text evidence="9">Digests double-stranded RNA. Involved in the processing of primary rRNA transcript to yield the immediate precursors to the large and small rRNAs (23S and 16S). Processes some mRNAs, and tRNAs when they are encoded in the rRNA operon. Processes pre-crRNA and tracrRNA of type II CRISPR loci if present in the organism.</text>
</comment>
<dbReference type="GO" id="GO:0003725">
    <property type="term" value="F:double-stranded RNA binding"/>
    <property type="evidence" value="ECO:0007669"/>
    <property type="project" value="TreeGrafter"/>
</dbReference>
<dbReference type="Pfam" id="PF14622">
    <property type="entry name" value="Ribonucleas_3_3"/>
    <property type="match status" value="1"/>
</dbReference>
<dbReference type="SMART" id="SM00535">
    <property type="entry name" value="RIBOc"/>
    <property type="match status" value="1"/>
</dbReference>
<evidence type="ECO:0000259" key="11">
    <source>
        <dbReference type="PROSITE" id="PS50142"/>
    </source>
</evidence>
<dbReference type="AlphaFoldDB" id="A0A1W9NZ19"/>
<evidence type="ECO:0000256" key="6">
    <source>
        <dbReference type="ARBA" id="ARBA00022759"/>
    </source>
</evidence>
<dbReference type="Gene3D" id="1.10.1520.10">
    <property type="entry name" value="Ribonuclease III domain"/>
    <property type="match status" value="1"/>
</dbReference>
<feature type="domain" description="DRBM" evidence="10">
    <location>
        <begin position="161"/>
        <end position="230"/>
    </location>
</feature>
<keyword evidence="8 9" id="KW-0694">RNA-binding</keyword>
<evidence type="ECO:0000256" key="1">
    <source>
        <dbReference type="ARBA" id="ARBA00000109"/>
    </source>
</evidence>
<dbReference type="GO" id="GO:0004525">
    <property type="term" value="F:ribonuclease III activity"/>
    <property type="evidence" value="ECO:0007669"/>
    <property type="project" value="UniProtKB-UniRule"/>
</dbReference>
<comment type="cofactor">
    <cofactor evidence="9">
        <name>Mg(2+)</name>
        <dbReference type="ChEBI" id="CHEBI:18420"/>
    </cofactor>
</comment>
<feature type="binding site" evidence="9">
    <location>
        <position position="47"/>
    </location>
    <ligand>
        <name>Mg(2+)</name>
        <dbReference type="ChEBI" id="CHEBI:18420"/>
    </ligand>
</feature>
<dbReference type="CDD" id="cd00593">
    <property type="entry name" value="RIBOc"/>
    <property type="match status" value="1"/>
</dbReference>
<comment type="caution">
    <text evidence="12">The sequence shown here is derived from an EMBL/GenBank/DDBJ whole genome shotgun (WGS) entry which is preliminary data.</text>
</comment>
<dbReference type="CDD" id="cd10845">
    <property type="entry name" value="DSRM_RNAse_III_family"/>
    <property type="match status" value="1"/>
</dbReference>
<dbReference type="FunFam" id="1.10.1520.10:FF:000001">
    <property type="entry name" value="Ribonuclease 3"/>
    <property type="match status" value="1"/>
</dbReference>
<dbReference type="GO" id="GO:0005737">
    <property type="term" value="C:cytoplasm"/>
    <property type="evidence" value="ECO:0007669"/>
    <property type="project" value="UniProtKB-SubCell"/>
</dbReference>